<proteinExistence type="predicted"/>
<evidence type="ECO:0000256" key="1">
    <source>
        <dbReference type="SAM" id="MobiDB-lite"/>
    </source>
</evidence>
<feature type="compositionally biased region" description="Polar residues" evidence="1">
    <location>
        <begin position="74"/>
        <end position="96"/>
    </location>
</feature>
<comment type="caution">
    <text evidence="2">The sequence shown here is derived from an EMBL/GenBank/DDBJ whole genome shotgun (WGS) entry which is preliminary data.</text>
</comment>
<keyword evidence="3" id="KW-1185">Reference proteome</keyword>
<dbReference type="EMBL" id="JABWGO010000007">
    <property type="protein sequence ID" value="NUW43917.1"/>
    <property type="molecule type" value="Genomic_DNA"/>
</dbReference>
<evidence type="ECO:0000313" key="2">
    <source>
        <dbReference type="EMBL" id="NUW43917.1"/>
    </source>
</evidence>
<reference evidence="2 3" key="1">
    <citation type="submission" date="2020-06" db="EMBL/GenBank/DDBJ databases">
        <authorList>
            <person name="Chanama M."/>
        </authorList>
    </citation>
    <scope>NUCLEOTIDE SEQUENCE [LARGE SCALE GENOMIC DNA]</scope>
    <source>
        <strain evidence="2 3">TBRC6557</strain>
    </source>
</reference>
<gene>
    <name evidence="2" type="ORF">HT134_27885</name>
</gene>
<dbReference type="RefSeq" id="WP_175603411.1">
    <property type="nucleotide sequence ID" value="NZ_JABWGO010000007.1"/>
</dbReference>
<evidence type="ECO:0000313" key="3">
    <source>
        <dbReference type="Proteomes" id="UP000546126"/>
    </source>
</evidence>
<organism evidence="2 3">
    <name type="scientific">Nonomuraea rhodomycinica</name>
    <dbReference type="NCBI Taxonomy" id="1712872"/>
    <lineage>
        <taxon>Bacteria</taxon>
        <taxon>Bacillati</taxon>
        <taxon>Actinomycetota</taxon>
        <taxon>Actinomycetes</taxon>
        <taxon>Streptosporangiales</taxon>
        <taxon>Streptosporangiaceae</taxon>
        <taxon>Nonomuraea</taxon>
    </lineage>
</organism>
<protein>
    <submittedName>
        <fullName evidence="2">Uncharacterized protein</fullName>
    </submittedName>
</protein>
<sequence>MTMLAYTLITDPAPLAASGAGRQSESTGTVYLLVTNIGQQAAFWSTISVELPVGNGAGDLTPNFSTIKPKGECSTRSGTRSSVKVQPGPQGSNAFQATAPGGRARFDPGDYMVLTLEDVTVAPTAGLAVLKVAEAASRTKTGRLSSGFAAVALLKTAPKELPVPRDFRPDKAMVDAGEELTLRWEGTADFGYEILYPGAPQPVPVSGGSWSPPDAPKRATTYILIATDPNTQRQHFLTATVQVRNPILEALTAIKGVTTPWVQGATEGDGAFTFSKGAMHVRRESGAQEGGALYAGGVRTEHVSGPDDADGDITFLPGEVKVWRNRGSYDRGALYAGEANLSGIATRYVKGLDDSDGMITFLRGVVQVVSAFNSRDRGILYAGGIRTEYVSGANDVDGDITFIPGGVKVWTARGSGFPGNLYASMAELWCIYTEWVGGRSNDNGRITFPEEGIQVSRGNGAYGVVSASEYRHYQ</sequence>
<name>A0A7Y6IT58_9ACTN</name>
<dbReference type="AlphaFoldDB" id="A0A7Y6IT58"/>
<feature type="region of interest" description="Disordered" evidence="1">
    <location>
        <begin position="69"/>
        <end position="102"/>
    </location>
</feature>
<accession>A0A7Y6IT58</accession>
<dbReference type="Proteomes" id="UP000546126">
    <property type="component" value="Unassembled WGS sequence"/>
</dbReference>